<gene>
    <name evidence="4" type="ORF">FA10DRAFT_279910</name>
</gene>
<feature type="compositionally biased region" description="Basic and acidic residues" evidence="2">
    <location>
        <begin position="599"/>
        <end position="608"/>
    </location>
</feature>
<dbReference type="SMART" id="SM00164">
    <property type="entry name" value="TBC"/>
    <property type="match status" value="1"/>
</dbReference>
<feature type="compositionally biased region" description="Low complexity" evidence="2">
    <location>
        <begin position="625"/>
        <end position="644"/>
    </location>
</feature>
<dbReference type="SUPFAM" id="SSF47923">
    <property type="entry name" value="Ypt/Rab-GAP domain of gyp1p"/>
    <property type="match status" value="2"/>
</dbReference>
<evidence type="ECO:0000256" key="2">
    <source>
        <dbReference type="SAM" id="MobiDB-lite"/>
    </source>
</evidence>
<dbReference type="InterPro" id="IPR000195">
    <property type="entry name" value="Rab-GAP-TBC_dom"/>
</dbReference>
<feature type="domain" description="Rab-GAP TBC" evidence="3">
    <location>
        <begin position="29"/>
        <end position="310"/>
    </location>
</feature>
<dbReference type="OrthoDB" id="27140at2759"/>
<dbReference type="EMBL" id="KZ819636">
    <property type="protein sequence ID" value="PWN90901.1"/>
    <property type="molecule type" value="Genomic_DNA"/>
</dbReference>
<dbReference type="PANTHER" id="PTHR22957:SF337">
    <property type="entry name" value="TBC1 DOMAIN FAMILY MEMBER 5"/>
    <property type="match status" value="1"/>
</dbReference>
<dbReference type="Pfam" id="PF00566">
    <property type="entry name" value="RabGAP-TBC"/>
    <property type="match status" value="1"/>
</dbReference>
<name>A0A316YNU8_9BASI</name>
<feature type="compositionally biased region" description="Basic and acidic residues" evidence="2">
    <location>
        <begin position="100"/>
        <end position="111"/>
    </location>
</feature>
<accession>A0A316YNU8</accession>
<dbReference type="GO" id="GO:0005096">
    <property type="term" value="F:GTPase activator activity"/>
    <property type="evidence" value="ECO:0007669"/>
    <property type="project" value="UniProtKB-KW"/>
</dbReference>
<evidence type="ECO:0000313" key="4">
    <source>
        <dbReference type="EMBL" id="PWN90901.1"/>
    </source>
</evidence>
<evidence type="ECO:0000313" key="5">
    <source>
        <dbReference type="Proteomes" id="UP000245768"/>
    </source>
</evidence>
<dbReference type="FunFam" id="1.10.472.80:FF:000038">
    <property type="entry name" value="TBC1 domain family member 5"/>
    <property type="match status" value="1"/>
</dbReference>
<protein>
    <submittedName>
        <fullName evidence="4">RabGAP/TBC</fullName>
    </submittedName>
</protein>
<dbReference type="RefSeq" id="XP_025378099.1">
    <property type="nucleotide sequence ID" value="XM_025523580.1"/>
</dbReference>
<dbReference type="Gene3D" id="1.10.472.80">
    <property type="entry name" value="Ypt/Rab-GAP domain of gyp1p, domain 3"/>
    <property type="match status" value="1"/>
</dbReference>
<organism evidence="4 5">
    <name type="scientific">Acaromyces ingoldii</name>
    <dbReference type="NCBI Taxonomy" id="215250"/>
    <lineage>
        <taxon>Eukaryota</taxon>
        <taxon>Fungi</taxon>
        <taxon>Dikarya</taxon>
        <taxon>Basidiomycota</taxon>
        <taxon>Ustilaginomycotina</taxon>
        <taxon>Exobasidiomycetes</taxon>
        <taxon>Exobasidiales</taxon>
        <taxon>Cryptobasidiaceae</taxon>
        <taxon>Acaromyces</taxon>
    </lineage>
</organism>
<evidence type="ECO:0000256" key="1">
    <source>
        <dbReference type="ARBA" id="ARBA00022468"/>
    </source>
</evidence>
<evidence type="ECO:0000259" key="3">
    <source>
        <dbReference type="PROSITE" id="PS50086"/>
    </source>
</evidence>
<dbReference type="PANTHER" id="PTHR22957">
    <property type="entry name" value="TBC1 DOMAIN FAMILY MEMBER GTPASE-ACTIVATING PROTEIN"/>
    <property type="match status" value="1"/>
</dbReference>
<feature type="compositionally biased region" description="Pro residues" evidence="2">
    <location>
        <begin position="645"/>
        <end position="658"/>
    </location>
</feature>
<dbReference type="InterPro" id="IPR035969">
    <property type="entry name" value="Rab-GAP_TBC_sf"/>
</dbReference>
<feature type="region of interest" description="Disordered" evidence="2">
    <location>
        <begin position="80"/>
        <end position="120"/>
    </location>
</feature>
<feature type="region of interest" description="Disordered" evidence="2">
    <location>
        <begin position="511"/>
        <end position="531"/>
    </location>
</feature>
<dbReference type="GeneID" id="37045496"/>
<keyword evidence="5" id="KW-1185">Reference proteome</keyword>
<sequence length="675" mass="74792">MIVGEGDEEARQSAIVAKWKSKWPQQGDGGIAPIRSLHWKLCLSQLSSPSPRDGRVESRWVDEVRQERRRYATLRDSILRAPDGTFPSDLAPPIGEGEDKDTAPSRGKQQDLDVNNPLSLDDENPWNAYLESLTTLDQIRNDVHRTFPEDERFRGQDAQKLLTRVLFVWSAAKENSEVGYRQGMHELAAAIFITRFGERLKRGRGIDDDTELVLDEAYVEHDSYSLFAGFMQHAKAWYVWNRPADLTPIMERCQAIEAILATVDPLLAQHMQVIGMETQLFALRWLRLLFLREFPLSESLHLWDELLARSPHMRLVDEVCVAMLLRIRHELLAASDYSEALMVLLKYPRPNATALLARQASSLFYNASQVTMQACVKENHDLLGTPPFTPVIPSPEPRAATSSPPTSVTNPYGAISDIARGIYSQSSALGINRALQIAIQRGVEAAGALAAEDSRRTSSDGFPPSMHASRFAPREVKPERQLDALRASNMAVATALTSCIDALERHYLKGSAQEATSKEGQKDDEGEERERDQVEFLMSLTAIKHARDVLTGSAKEFDGAILTALKQQQQQQQQDHREEAKEVQPKKQDRPLPNHRAFARLEDERGTKDGPTPAPKSLAIQPTKAVSADKPAPPAAAVRVSAQAPTPPPPQLPSPSPAPLAVSAMDDPLGVNSGL</sequence>
<dbReference type="PROSITE" id="PS50086">
    <property type="entry name" value="TBC_RABGAP"/>
    <property type="match status" value="1"/>
</dbReference>
<keyword evidence="1" id="KW-0343">GTPase activation</keyword>
<dbReference type="AlphaFoldDB" id="A0A316YNU8"/>
<proteinExistence type="predicted"/>
<dbReference type="Proteomes" id="UP000245768">
    <property type="component" value="Unassembled WGS sequence"/>
</dbReference>
<feature type="region of interest" description="Disordered" evidence="2">
    <location>
        <begin position="454"/>
        <end position="475"/>
    </location>
</feature>
<feature type="compositionally biased region" description="Basic and acidic residues" evidence="2">
    <location>
        <begin position="574"/>
        <end position="592"/>
    </location>
</feature>
<reference evidence="4 5" key="1">
    <citation type="journal article" date="2018" name="Mol. Biol. Evol.">
        <title>Broad Genomic Sampling Reveals a Smut Pathogenic Ancestry of the Fungal Clade Ustilaginomycotina.</title>
        <authorList>
            <person name="Kijpornyongpan T."/>
            <person name="Mondo S.J."/>
            <person name="Barry K."/>
            <person name="Sandor L."/>
            <person name="Lee J."/>
            <person name="Lipzen A."/>
            <person name="Pangilinan J."/>
            <person name="LaButti K."/>
            <person name="Hainaut M."/>
            <person name="Henrissat B."/>
            <person name="Grigoriev I.V."/>
            <person name="Spatafora J.W."/>
            <person name="Aime M.C."/>
        </authorList>
    </citation>
    <scope>NUCLEOTIDE SEQUENCE [LARGE SCALE GENOMIC DNA]</scope>
    <source>
        <strain evidence="4 5">MCA 4198</strain>
    </source>
</reference>
<dbReference type="STRING" id="215250.A0A316YNU8"/>
<feature type="compositionally biased region" description="Basic and acidic residues" evidence="2">
    <location>
        <begin position="516"/>
        <end position="531"/>
    </location>
</feature>
<dbReference type="Gene3D" id="1.10.8.270">
    <property type="entry name" value="putative rabgap domain of human tbc1 domain family member 14 like domains"/>
    <property type="match status" value="1"/>
</dbReference>
<feature type="region of interest" description="Disordered" evidence="2">
    <location>
        <begin position="566"/>
        <end position="675"/>
    </location>
</feature>
<dbReference type="InParanoid" id="A0A316YNU8"/>